<keyword evidence="3 5" id="KW-1133">Transmembrane helix</keyword>
<evidence type="ECO:0000313" key="6">
    <source>
        <dbReference type="EMBL" id="PWN99607.1"/>
    </source>
</evidence>
<dbReference type="AlphaFoldDB" id="A0A316ZCV6"/>
<dbReference type="Gene3D" id="1.20.120.550">
    <property type="entry name" value="Membrane associated eicosanoid/glutathione metabolism-like domain"/>
    <property type="match status" value="1"/>
</dbReference>
<evidence type="ECO:0000256" key="1">
    <source>
        <dbReference type="ARBA" id="ARBA00004370"/>
    </source>
</evidence>
<dbReference type="PANTHER" id="PTHR35371:SF1">
    <property type="entry name" value="BLR7753 PROTEIN"/>
    <property type="match status" value="1"/>
</dbReference>
<evidence type="ECO:0000256" key="5">
    <source>
        <dbReference type="SAM" id="Phobius"/>
    </source>
</evidence>
<evidence type="ECO:0000256" key="2">
    <source>
        <dbReference type="ARBA" id="ARBA00022692"/>
    </source>
</evidence>
<dbReference type="GeneID" id="37271515"/>
<proteinExistence type="predicted"/>
<dbReference type="PANTHER" id="PTHR35371">
    <property type="entry name" value="INNER MEMBRANE PROTEIN"/>
    <property type="match status" value="1"/>
</dbReference>
<keyword evidence="4 5" id="KW-0472">Membrane</keyword>
<dbReference type="GO" id="GO:0016020">
    <property type="term" value="C:membrane"/>
    <property type="evidence" value="ECO:0007669"/>
    <property type="project" value="UniProtKB-SubCell"/>
</dbReference>
<dbReference type="SUPFAM" id="SSF161084">
    <property type="entry name" value="MAPEG domain-like"/>
    <property type="match status" value="1"/>
</dbReference>
<comment type="subcellular location">
    <subcellularLocation>
        <location evidence="1">Membrane</location>
    </subcellularLocation>
</comment>
<dbReference type="InterPro" id="IPR023352">
    <property type="entry name" value="MAPEG-like_dom_sf"/>
</dbReference>
<keyword evidence="2 5" id="KW-0812">Transmembrane</keyword>
<dbReference type="Proteomes" id="UP000245946">
    <property type="component" value="Unassembled WGS sequence"/>
</dbReference>
<evidence type="ECO:0000313" key="7">
    <source>
        <dbReference type="Proteomes" id="UP000245946"/>
    </source>
</evidence>
<dbReference type="OrthoDB" id="2122304at2759"/>
<dbReference type="EMBL" id="KZ819287">
    <property type="protein sequence ID" value="PWN99607.1"/>
    <property type="molecule type" value="Genomic_DNA"/>
</dbReference>
<evidence type="ECO:0000256" key="4">
    <source>
        <dbReference type="ARBA" id="ARBA00023136"/>
    </source>
</evidence>
<feature type="transmembrane region" description="Helical" evidence="5">
    <location>
        <begin position="20"/>
        <end position="40"/>
    </location>
</feature>
<evidence type="ECO:0008006" key="8">
    <source>
        <dbReference type="Google" id="ProtNLM"/>
    </source>
</evidence>
<dbReference type="Pfam" id="PF01124">
    <property type="entry name" value="MAPEG"/>
    <property type="match status" value="1"/>
</dbReference>
<accession>A0A316ZCV6</accession>
<reference evidence="6 7" key="1">
    <citation type="journal article" date="2018" name="Mol. Biol. Evol.">
        <title>Broad Genomic Sampling Reveals a Smut Pathogenic Ancestry of the Fungal Clade Ustilaginomycotina.</title>
        <authorList>
            <person name="Kijpornyongpan T."/>
            <person name="Mondo S.J."/>
            <person name="Barry K."/>
            <person name="Sandor L."/>
            <person name="Lee J."/>
            <person name="Lipzen A."/>
            <person name="Pangilinan J."/>
            <person name="LaButti K."/>
            <person name="Hainaut M."/>
            <person name="Henrissat B."/>
            <person name="Grigoriev I.V."/>
            <person name="Spatafora J.W."/>
            <person name="Aime M.C."/>
        </authorList>
    </citation>
    <scope>NUCLEOTIDE SEQUENCE [LARGE SCALE GENOMIC DNA]</scope>
    <source>
        <strain evidence="6 7">MCA 4186</strain>
    </source>
</reference>
<gene>
    <name evidence="6" type="ORF">FA09DRAFT_337122</name>
</gene>
<keyword evidence="7" id="KW-1185">Reference proteome</keyword>
<organism evidence="6 7">
    <name type="scientific">Tilletiopsis washingtonensis</name>
    <dbReference type="NCBI Taxonomy" id="58919"/>
    <lineage>
        <taxon>Eukaryota</taxon>
        <taxon>Fungi</taxon>
        <taxon>Dikarya</taxon>
        <taxon>Basidiomycota</taxon>
        <taxon>Ustilaginomycotina</taxon>
        <taxon>Exobasidiomycetes</taxon>
        <taxon>Entylomatales</taxon>
        <taxon>Entylomatales incertae sedis</taxon>
        <taxon>Tilletiopsis</taxon>
    </lineage>
</organism>
<dbReference type="InterPro" id="IPR001129">
    <property type="entry name" value="Membr-assoc_MAPEG"/>
</dbReference>
<name>A0A316ZCV6_9BASI</name>
<protein>
    <recommendedName>
        <fullName evidence="8">Membrane-associated proteins in eicosanoid and glutathione metabolism</fullName>
    </recommendedName>
</protein>
<evidence type="ECO:0000256" key="3">
    <source>
        <dbReference type="ARBA" id="ARBA00022989"/>
    </source>
</evidence>
<sequence length="177" mass="19764">MSILSDLNFGLFTAGAPNYSLHALPVVLFFAALPHWWAIATVERLQRDPKHPFFRGGWDNQNPRAWVARLNAHVAAGKRLSPLEQRVLRAQSAQQNGFESFAQIAAAILAGNFARLPSHELNRVAAIYLATRLVYNYLYVTTGSKSFSFVRTIVFNTGTFVLVRLLFRAGNALRYAA</sequence>
<dbReference type="RefSeq" id="XP_025599886.1">
    <property type="nucleotide sequence ID" value="XM_025743971.1"/>
</dbReference>